<evidence type="ECO:0000259" key="10">
    <source>
        <dbReference type="PROSITE" id="PS50089"/>
    </source>
</evidence>
<dbReference type="Pfam" id="PF13923">
    <property type="entry name" value="zf-C3HC4_2"/>
    <property type="match status" value="1"/>
</dbReference>
<evidence type="ECO:0000256" key="1">
    <source>
        <dbReference type="ARBA" id="ARBA00004123"/>
    </source>
</evidence>
<comment type="subcellular location">
    <subcellularLocation>
        <location evidence="1">Nucleus</location>
    </subcellularLocation>
</comment>
<feature type="domain" description="RING-type" evidence="10">
    <location>
        <begin position="247"/>
        <end position="286"/>
    </location>
</feature>
<dbReference type="Pfam" id="PF05485">
    <property type="entry name" value="THAP"/>
    <property type="match status" value="1"/>
</dbReference>
<evidence type="ECO:0000256" key="7">
    <source>
        <dbReference type="PROSITE-ProRule" id="PRU00175"/>
    </source>
</evidence>
<dbReference type="SMART" id="SM00184">
    <property type="entry name" value="RING"/>
    <property type="match status" value="1"/>
</dbReference>
<dbReference type="SUPFAM" id="SSF57850">
    <property type="entry name" value="RING/U-box"/>
    <property type="match status" value="1"/>
</dbReference>
<keyword evidence="4" id="KW-0862">Zinc</keyword>
<keyword evidence="2" id="KW-0479">Metal-binding</keyword>
<dbReference type="PROSITE" id="PS50950">
    <property type="entry name" value="ZF_THAP"/>
    <property type="match status" value="1"/>
</dbReference>
<evidence type="ECO:0000256" key="9">
    <source>
        <dbReference type="SAM" id="MobiDB-lite"/>
    </source>
</evidence>
<proteinExistence type="predicted"/>
<dbReference type="InterPro" id="IPR006612">
    <property type="entry name" value="THAP_Znf"/>
</dbReference>
<dbReference type="Proteomes" id="UP001217089">
    <property type="component" value="Unassembled WGS sequence"/>
</dbReference>
<comment type="caution">
    <text evidence="12">The sequence shown here is derived from an EMBL/GenBank/DDBJ whole genome shotgun (WGS) entry which is preliminary data.</text>
</comment>
<organism evidence="12 13">
    <name type="scientific">Tegillarca granosa</name>
    <name type="common">Malaysian cockle</name>
    <name type="synonym">Anadara granosa</name>
    <dbReference type="NCBI Taxonomy" id="220873"/>
    <lineage>
        <taxon>Eukaryota</taxon>
        <taxon>Metazoa</taxon>
        <taxon>Spiralia</taxon>
        <taxon>Lophotrochozoa</taxon>
        <taxon>Mollusca</taxon>
        <taxon>Bivalvia</taxon>
        <taxon>Autobranchia</taxon>
        <taxon>Pteriomorphia</taxon>
        <taxon>Arcoida</taxon>
        <taxon>Arcoidea</taxon>
        <taxon>Arcidae</taxon>
        <taxon>Tegillarca</taxon>
    </lineage>
</organism>
<dbReference type="InterPro" id="IPR038441">
    <property type="entry name" value="THAP_Znf_sf"/>
</dbReference>
<protein>
    <recommendedName>
        <fullName evidence="14">RING-type domain-containing protein</fullName>
    </recommendedName>
</protein>
<evidence type="ECO:0000313" key="12">
    <source>
        <dbReference type="EMBL" id="KAJ8317341.1"/>
    </source>
</evidence>
<evidence type="ECO:0000256" key="4">
    <source>
        <dbReference type="ARBA" id="ARBA00022833"/>
    </source>
</evidence>
<accession>A0ABQ9FKX6</accession>
<evidence type="ECO:0008006" key="14">
    <source>
        <dbReference type="Google" id="ProtNLM"/>
    </source>
</evidence>
<dbReference type="InterPro" id="IPR013083">
    <property type="entry name" value="Znf_RING/FYVE/PHD"/>
</dbReference>
<evidence type="ECO:0000256" key="8">
    <source>
        <dbReference type="PROSITE-ProRule" id="PRU00309"/>
    </source>
</evidence>
<reference evidence="12 13" key="1">
    <citation type="submission" date="2022-12" db="EMBL/GenBank/DDBJ databases">
        <title>Chromosome-level genome of Tegillarca granosa.</title>
        <authorList>
            <person name="Kim J."/>
        </authorList>
    </citation>
    <scope>NUCLEOTIDE SEQUENCE [LARGE SCALE GENOMIC DNA]</scope>
    <source>
        <strain evidence="12">Teg-2019</strain>
        <tissue evidence="12">Adductor muscle</tissue>
    </source>
</reference>
<dbReference type="EMBL" id="JARBDR010000246">
    <property type="protein sequence ID" value="KAJ8317341.1"/>
    <property type="molecule type" value="Genomic_DNA"/>
</dbReference>
<gene>
    <name evidence="12" type="ORF">KUTeg_005245</name>
</gene>
<dbReference type="Gene3D" id="3.10.20.90">
    <property type="entry name" value="Phosphatidylinositol 3-kinase Catalytic Subunit, Chain A, domain 1"/>
    <property type="match status" value="1"/>
</dbReference>
<keyword evidence="6" id="KW-0539">Nucleus</keyword>
<dbReference type="SUPFAM" id="SSF57716">
    <property type="entry name" value="Glucocorticoid receptor-like (DNA-binding domain)"/>
    <property type="match status" value="1"/>
</dbReference>
<dbReference type="PROSITE" id="PS50089">
    <property type="entry name" value="ZF_RING_2"/>
    <property type="match status" value="1"/>
</dbReference>
<evidence type="ECO:0000256" key="3">
    <source>
        <dbReference type="ARBA" id="ARBA00022771"/>
    </source>
</evidence>
<keyword evidence="5 8" id="KW-0238">DNA-binding</keyword>
<feature type="region of interest" description="Disordered" evidence="9">
    <location>
        <begin position="111"/>
        <end position="182"/>
    </location>
</feature>
<evidence type="ECO:0000259" key="11">
    <source>
        <dbReference type="PROSITE" id="PS50950"/>
    </source>
</evidence>
<keyword evidence="3 7" id="KW-0863">Zinc-finger</keyword>
<sequence length="468" mass="53187">MVKHCVISSCLRTRKSGVALHKFPDDNRSKQAWIDFVRIQNPNWDGPTEVSYICSNHFSEDSYGSNYILKEETGLPCRRRLKEGAIPTMIKKEESLFDVDFMARMHADSRSCSPALDSEQPSCSRESIGSPVPGSEENTNFSHPGFSGEIPSCSNENTSTSFPNAEDSETPVQAEEKKQDMDVISAETGKLSIDQEEVRETEALDKEVATSSLALFQKQLAEFPESPSRRKEPIILNICDLNAYITCALCGGYLYEASTITECMHTFCKTCLVRHAEKNLTCPTCDTIMHPTDPFVHIRHDSTIQDIEQRREKEFYEEHERKTGEVIIPKLQLPPPPPATPPPRPMPIMPPQMKRNRGRGVMHYNSQFVSLLLEFSGEFEGYRDDAMELDLEKRFVRVTNKATVGNVANFIKKKLRLDNVYTVELMHKLGEDEDEVIIDTDHTLGNMRDELYQGQDCIMELQYKIRAS</sequence>
<name>A0ABQ9FKX6_TEGGR</name>
<dbReference type="InterPro" id="IPR001841">
    <property type="entry name" value="Znf_RING"/>
</dbReference>
<dbReference type="PANTHER" id="PTHR45893">
    <property type="entry name" value="POLYCOMB GROUP RING FINGER PROTEIN"/>
    <property type="match status" value="1"/>
</dbReference>
<feature type="domain" description="THAP-type" evidence="11">
    <location>
        <begin position="1"/>
        <end position="90"/>
    </location>
</feature>
<dbReference type="SMART" id="SM00692">
    <property type="entry name" value="DM3"/>
    <property type="match status" value="1"/>
</dbReference>
<keyword evidence="13" id="KW-1185">Reference proteome</keyword>
<evidence type="ECO:0000313" key="13">
    <source>
        <dbReference type="Proteomes" id="UP001217089"/>
    </source>
</evidence>
<evidence type="ECO:0000256" key="5">
    <source>
        <dbReference type="ARBA" id="ARBA00023125"/>
    </source>
</evidence>
<dbReference type="InterPro" id="IPR051507">
    <property type="entry name" value="PcG_RING_finger"/>
</dbReference>
<dbReference type="SMART" id="SM00980">
    <property type="entry name" value="THAP"/>
    <property type="match status" value="1"/>
</dbReference>
<dbReference type="Gene3D" id="3.30.40.10">
    <property type="entry name" value="Zinc/RING finger domain, C3HC4 (zinc finger)"/>
    <property type="match status" value="1"/>
</dbReference>
<dbReference type="Gene3D" id="6.20.210.20">
    <property type="entry name" value="THAP domain"/>
    <property type="match status" value="1"/>
</dbReference>
<dbReference type="PROSITE" id="PS00518">
    <property type="entry name" value="ZF_RING_1"/>
    <property type="match status" value="1"/>
</dbReference>
<evidence type="ECO:0000256" key="2">
    <source>
        <dbReference type="ARBA" id="ARBA00022723"/>
    </source>
</evidence>
<dbReference type="InterPro" id="IPR017907">
    <property type="entry name" value="Znf_RING_CS"/>
</dbReference>
<evidence type="ECO:0000256" key="6">
    <source>
        <dbReference type="ARBA" id="ARBA00023242"/>
    </source>
</evidence>
<feature type="compositionally biased region" description="Polar residues" evidence="9">
    <location>
        <begin position="152"/>
        <end position="163"/>
    </location>
</feature>